<dbReference type="AntiFam" id="ANF00095">
    <property type="entry name" value="Shadow ORF (opposite ABC transporters)"/>
</dbReference>
<organism evidence="2">
    <name type="scientific">freshwater metagenome</name>
    <dbReference type="NCBI Taxonomy" id="449393"/>
    <lineage>
        <taxon>unclassified sequences</taxon>
        <taxon>metagenomes</taxon>
        <taxon>ecological metagenomes</taxon>
    </lineage>
</organism>
<dbReference type="EMBL" id="CAEZTJ010000146">
    <property type="protein sequence ID" value="CAB4574248.1"/>
    <property type="molecule type" value="Genomic_DNA"/>
</dbReference>
<feature type="region of interest" description="Disordered" evidence="1">
    <location>
        <begin position="136"/>
        <end position="165"/>
    </location>
</feature>
<accession>A0A6J6EMQ9</accession>
<name>A0A6J6EMQ9_9ZZZZ</name>
<proteinExistence type="predicted"/>
<sequence length="178" mass="20828">MRDVDEGDTDLGLDPLQLDLHLTSQFEIERAERFIEKEERRSIDDSACERNTLLLTARELTRLSPLEMAQFDEVEDLHHCLIDILDSASTKTEGDILEDGQMGKERIVLKDRVDRTFIWLDVGDVEISDRDLSRGRLLQPRDHSQSRRLATPRRSQEREEGSFRDRQREVIDCYEVTE</sequence>
<feature type="compositionally biased region" description="Basic and acidic residues" evidence="1">
    <location>
        <begin position="136"/>
        <end position="145"/>
    </location>
</feature>
<gene>
    <name evidence="2" type="ORF">UFOPK1650_00887</name>
</gene>
<dbReference type="AlphaFoldDB" id="A0A6J6EMQ9"/>
<feature type="compositionally biased region" description="Basic and acidic residues" evidence="1">
    <location>
        <begin position="154"/>
        <end position="165"/>
    </location>
</feature>
<reference evidence="2" key="1">
    <citation type="submission" date="2020-05" db="EMBL/GenBank/DDBJ databases">
        <authorList>
            <person name="Chiriac C."/>
            <person name="Salcher M."/>
            <person name="Ghai R."/>
            <person name="Kavagutti S V."/>
        </authorList>
    </citation>
    <scope>NUCLEOTIDE SEQUENCE</scope>
</reference>
<evidence type="ECO:0000256" key="1">
    <source>
        <dbReference type="SAM" id="MobiDB-lite"/>
    </source>
</evidence>
<protein>
    <submittedName>
        <fullName evidence="2">Unannotated protein</fullName>
    </submittedName>
</protein>
<evidence type="ECO:0000313" key="2">
    <source>
        <dbReference type="EMBL" id="CAB4574248.1"/>
    </source>
</evidence>